<dbReference type="RefSeq" id="WP_141886549.1">
    <property type="nucleotide sequence ID" value="NZ_BAAAUY010000016.1"/>
</dbReference>
<keyword evidence="1" id="KW-0472">Membrane</keyword>
<proteinExistence type="predicted"/>
<accession>A0A542Y532</accession>
<dbReference type="Proteomes" id="UP000319094">
    <property type="component" value="Unassembled WGS sequence"/>
</dbReference>
<gene>
    <name evidence="2" type="ORF">FB468_1209</name>
</gene>
<dbReference type="AlphaFoldDB" id="A0A542Y532"/>
<evidence type="ECO:0000313" key="3">
    <source>
        <dbReference type="Proteomes" id="UP000319094"/>
    </source>
</evidence>
<feature type="transmembrane region" description="Helical" evidence="1">
    <location>
        <begin position="20"/>
        <end position="41"/>
    </location>
</feature>
<keyword evidence="1" id="KW-1133">Transmembrane helix</keyword>
<dbReference type="EMBL" id="VFON01000001">
    <property type="protein sequence ID" value="TQL43194.1"/>
    <property type="molecule type" value="Genomic_DNA"/>
</dbReference>
<evidence type="ECO:0000313" key="2">
    <source>
        <dbReference type="EMBL" id="TQL43194.1"/>
    </source>
</evidence>
<feature type="transmembrane region" description="Helical" evidence="1">
    <location>
        <begin position="53"/>
        <end position="74"/>
    </location>
</feature>
<dbReference type="STRING" id="55969.SD72_00050"/>
<reference evidence="2 3" key="1">
    <citation type="submission" date="2019-06" db="EMBL/GenBank/DDBJ databases">
        <title>Sequencing the genomes of 1000 actinobacteria strains.</title>
        <authorList>
            <person name="Klenk H.-P."/>
        </authorList>
    </citation>
    <scope>NUCLEOTIDE SEQUENCE [LARGE SCALE GENOMIC DNA]</scope>
    <source>
        <strain evidence="2 3">DSM 8803</strain>
    </source>
</reference>
<organism evidence="2 3">
    <name type="scientific">Leucobacter komagatae</name>
    <dbReference type="NCBI Taxonomy" id="55969"/>
    <lineage>
        <taxon>Bacteria</taxon>
        <taxon>Bacillati</taxon>
        <taxon>Actinomycetota</taxon>
        <taxon>Actinomycetes</taxon>
        <taxon>Micrococcales</taxon>
        <taxon>Microbacteriaceae</taxon>
        <taxon>Leucobacter</taxon>
    </lineage>
</organism>
<keyword evidence="3" id="KW-1185">Reference proteome</keyword>
<comment type="caution">
    <text evidence="2">The sequence shown here is derived from an EMBL/GenBank/DDBJ whole genome shotgun (WGS) entry which is preliminary data.</text>
</comment>
<keyword evidence="1" id="KW-0812">Transmembrane</keyword>
<dbReference type="OrthoDB" id="4990840at2"/>
<name>A0A542Y532_9MICO</name>
<evidence type="ECO:0000256" key="1">
    <source>
        <dbReference type="SAM" id="Phobius"/>
    </source>
</evidence>
<sequence length="79" mass="8105">MAKQSEDLFEESSQGSVSAVTAIVFVLSFVLAMGGIVLASYGFNPSLGMSTELFIFAGGLAAATIGFALPFALLPKLGK</sequence>
<protein>
    <submittedName>
        <fullName evidence="2">Uncharacterized protein</fullName>
    </submittedName>
</protein>